<evidence type="ECO:0000256" key="5">
    <source>
        <dbReference type="ARBA" id="ARBA00022989"/>
    </source>
</evidence>
<keyword evidence="3" id="KW-0808">Transferase</keyword>
<evidence type="ECO:0000256" key="3">
    <source>
        <dbReference type="ARBA" id="ARBA00022679"/>
    </source>
</evidence>
<reference evidence="9 10" key="1">
    <citation type="submission" date="2024-06" db="EMBL/GenBank/DDBJ databases">
        <title>The Natural Products Discovery Center: Release of the First 8490 Sequenced Strains for Exploring Actinobacteria Biosynthetic Diversity.</title>
        <authorList>
            <person name="Kalkreuter E."/>
            <person name="Kautsar S.A."/>
            <person name="Yang D."/>
            <person name="Bader C.D."/>
            <person name="Teijaro C.N."/>
            <person name="Fluegel L."/>
            <person name="Davis C.M."/>
            <person name="Simpson J.R."/>
            <person name="Lauterbach L."/>
            <person name="Steele A.D."/>
            <person name="Gui C."/>
            <person name="Meng S."/>
            <person name="Li G."/>
            <person name="Viehrig K."/>
            <person name="Ye F."/>
            <person name="Su P."/>
            <person name="Kiefer A.F."/>
            <person name="Nichols A."/>
            <person name="Cepeda A.J."/>
            <person name="Yan W."/>
            <person name="Fan B."/>
            <person name="Jiang Y."/>
            <person name="Adhikari A."/>
            <person name="Zheng C.-J."/>
            <person name="Schuster L."/>
            <person name="Cowan T.M."/>
            <person name="Smanski M.J."/>
            <person name="Chevrette M.G."/>
            <person name="De Carvalho L.P.S."/>
            <person name="Shen B."/>
        </authorList>
    </citation>
    <scope>NUCLEOTIDE SEQUENCE [LARGE SCALE GENOMIC DNA]</scope>
    <source>
        <strain evidence="9 10">NPDC048946</strain>
    </source>
</reference>
<feature type="transmembrane region" description="Helical" evidence="8">
    <location>
        <begin position="333"/>
        <end position="352"/>
    </location>
</feature>
<comment type="subcellular location">
    <subcellularLocation>
        <location evidence="1">Cell membrane</location>
        <topology evidence="1">Multi-pass membrane protein</topology>
    </subcellularLocation>
</comment>
<dbReference type="EMBL" id="JBEZFP010000186">
    <property type="protein sequence ID" value="MEU8139600.1"/>
    <property type="molecule type" value="Genomic_DNA"/>
</dbReference>
<keyword evidence="5 8" id="KW-1133">Transmembrane helix</keyword>
<dbReference type="Pfam" id="PF09594">
    <property type="entry name" value="GT87"/>
    <property type="match status" value="1"/>
</dbReference>
<feature type="transmembrane region" description="Helical" evidence="8">
    <location>
        <begin position="21"/>
        <end position="41"/>
    </location>
</feature>
<keyword evidence="2" id="KW-1003">Cell membrane</keyword>
<keyword evidence="6 8" id="KW-0472">Membrane</keyword>
<feature type="transmembrane region" description="Helical" evidence="8">
    <location>
        <begin position="306"/>
        <end position="326"/>
    </location>
</feature>
<evidence type="ECO:0000313" key="10">
    <source>
        <dbReference type="Proteomes" id="UP001551482"/>
    </source>
</evidence>
<keyword evidence="10" id="KW-1185">Reference proteome</keyword>
<evidence type="ECO:0000256" key="2">
    <source>
        <dbReference type="ARBA" id="ARBA00022475"/>
    </source>
</evidence>
<feature type="transmembrane region" description="Helical" evidence="8">
    <location>
        <begin position="128"/>
        <end position="145"/>
    </location>
</feature>
<comment type="similarity">
    <text evidence="7">Belongs to the glycosyltransferase 87 family.</text>
</comment>
<dbReference type="RefSeq" id="WP_358363799.1">
    <property type="nucleotide sequence ID" value="NZ_JBEZFP010000186.1"/>
</dbReference>
<feature type="transmembrane region" description="Helical" evidence="8">
    <location>
        <begin position="96"/>
        <end position="116"/>
    </location>
</feature>
<feature type="transmembrane region" description="Helical" evidence="8">
    <location>
        <begin position="176"/>
        <end position="198"/>
    </location>
</feature>
<evidence type="ECO:0000256" key="4">
    <source>
        <dbReference type="ARBA" id="ARBA00022692"/>
    </source>
</evidence>
<evidence type="ECO:0000256" key="8">
    <source>
        <dbReference type="SAM" id="Phobius"/>
    </source>
</evidence>
<organism evidence="9 10">
    <name type="scientific">Streptodolium elevatio</name>
    <dbReference type="NCBI Taxonomy" id="3157996"/>
    <lineage>
        <taxon>Bacteria</taxon>
        <taxon>Bacillati</taxon>
        <taxon>Actinomycetota</taxon>
        <taxon>Actinomycetes</taxon>
        <taxon>Kitasatosporales</taxon>
        <taxon>Streptomycetaceae</taxon>
        <taxon>Streptodolium</taxon>
    </lineage>
</organism>
<evidence type="ECO:0000256" key="7">
    <source>
        <dbReference type="ARBA" id="ARBA00024033"/>
    </source>
</evidence>
<evidence type="ECO:0000256" key="1">
    <source>
        <dbReference type="ARBA" id="ARBA00004651"/>
    </source>
</evidence>
<evidence type="ECO:0000313" key="9">
    <source>
        <dbReference type="EMBL" id="MEU8139600.1"/>
    </source>
</evidence>
<protein>
    <submittedName>
        <fullName evidence="9">Glycosyltransferase 87 family protein</fullName>
    </submittedName>
</protein>
<dbReference type="InterPro" id="IPR018584">
    <property type="entry name" value="GT87"/>
</dbReference>
<feature type="transmembrane region" description="Helical" evidence="8">
    <location>
        <begin position="267"/>
        <end position="286"/>
    </location>
</feature>
<sequence>MRGFVVFREKLSLARKGTPPAWALLALAASVVVYLGVRGLTKPSMVDLVVYRAEGAAVAAGVDLYGPLATPHNLPATYPPFAALLFTVLILPPYEALRLTVIGLNIALLLVVALLSCRLAGIDGRRRTTVAVVVTAVGMWAEPVFTTFRYGQINLLLLALVLADFTRPATARTRGFALGIAAGMKVTPGIFVLYLLLTRRFREAAVATVTFAATVLVGVLALPDASRRFWGELVWDANRVGRLENAANQSIRGLVVRITHTREPDKAWFLLVAVVAVAGLACAVFAHRRLGDRWGLPVCAMTGLLMAPIAWTHHWVWCVPIAVLLWADARRALAAVAVFWTFAVWAVPHVPYVELDFAPWQTVLSAWYILFGLGFLAFAAWQARRAARPAAAVLVPRRSAAPVSGSRAP</sequence>
<dbReference type="Proteomes" id="UP001551482">
    <property type="component" value="Unassembled WGS sequence"/>
</dbReference>
<keyword evidence="4 8" id="KW-0812">Transmembrane</keyword>
<proteinExistence type="inferred from homology"/>
<gene>
    <name evidence="9" type="ORF">AB0C36_39660</name>
</gene>
<evidence type="ECO:0000256" key="6">
    <source>
        <dbReference type="ARBA" id="ARBA00023136"/>
    </source>
</evidence>
<comment type="caution">
    <text evidence="9">The sequence shown here is derived from an EMBL/GenBank/DDBJ whole genome shotgun (WGS) entry which is preliminary data.</text>
</comment>
<accession>A0ABV3DV20</accession>
<name>A0ABV3DV20_9ACTN</name>
<feature type="transmembrane region" description="Helical" evidence="8">
    <location>
        <begin position="364"/>
        <end position="381"/>
    </location>
</feature>